<dbReference type="AlphaFoldDB" id="A0A502G7G6"/>
<keyword evidence="3" id="KW-1185">Reference proteome</keyword>
<name>A0A502G7G6_9PROT</name>
<dbReference type="RefSeq" id="WP_140882634.1">
    <property type="nucleotide sequence ID" value="NZ_RCZP01000007.1"/>
</dbReference>
<dbReference type="Proteomes" id="UP000317078">
    <property type="component" value="Unassembled WGS sequence"/>
</dbReference>
<protein>
    <submittedName>
        <fullName evidence="2">Uncharacterized protein</fullName>
    </submittedName>
</protein>
<evidence type="ECO:0000256" key="1">
    <source>
        <dbReference type="SAM" id="MobiDB-lite"/>
    </source>
</evidence>
<sequence>MPADPLQPDPTSTVPPRQGGAGAGLAAAVDPAETMALLHRLSPAAPGLNTVRRLVLAHRTVMRRA</sequence>
<organism evidence="2 3">
    <name type="scientific">Muricoccus nepalensis</name>
    <dbReference type="NCBI Taxonomy" id="1854500"/>
    <lineage>
        <taxon>Bacteria</taxon>
        <taxon>Pseudomonadati</taxon>
        <taxon>Pseudomonadota</taxon>
        <taxon>Alphaproteobacteria</taxon>
        <taxon>Acetobacterales</taxon>
        <taxon>Roseomonadaceae</taxon>
        <taxon>Muricoccus</taxon>
    </lineage>
</organism>
<comment type="caution">
    <text evidence="2">The sequence shown here is derived from an EMBL/GenBank/DDBJ whole genome shotgun (WGS) entry which is preliminary data.</text>
</comment>
<evidence type="ECO:0000313" key="3">
    <source>
        <dbReference type="Proteomes" id="UP000317078"/>
    </source>
</evidence>
<feature type="region of interest" description="Disordered" evidence="1">
    <location>
        <begin position="1"/>
        <end position="25"/>
    </location>
</feature>
<gene>
    <name evidence="2" type="ORF">EAH89_09785</name>
</gene>
<reference evidence="2 3" key="1">
    <citation type="journal article" date="2019" name="Environ. Microbiol.">
        <title>Species interactions and distinct microbial communities in high Arctic permafrost affected cryosols are associated with the CH4 and CO2 gas fluxes.</title>
        <authorList>
            <person name="Altshuler I."/>
            <person name="Hamel J."/>
            <person name="Turney S."/>
            <person name="Magnuson E."/>
            <person name="Levesque R."/>
            <person name="Greer C."/>
            <person name="Whyte L.G."/>
        </authorList>
    </citation>
    <scope>NUCLEOTIDE SEQUENCE [LARGE SCALE GENOMIC DNA]</scope>
    <source>
        <strain evidence="2 3">S9.3B</strain>
    </source>
</reference>
<accession>A0A502G7G6</accession>
<dbReference type="EMBL" id="RCZP01000007">
    <property type="protein sequence ID" value="TPG57714.1"/>
    <property type="molecule type" value="Genomic_DNA"/>
</dbReference>
<proteinExistence type="predicted"/>
<evidence type="ECO:0000313" key="2">
    <source>
        <dbReference type="EMBL" id="TPG57714.1"/>
    </source>
</evidence>